<dbReference type="InterPro" id="IPR003856">
    <property type="entry name" value="LPS_length_determ_N"/>
</dbReference>
<evidence type="ECO:0000259" key="9">
    <source>
        <dbReference type="Pfam" id="PF02706"/>
    </source>
</evidence>
<keyword evidence="5 8" id="KW-1133">Transmembrane helix</keyword>
<gene>
    <name evidence="10" type="ORF">H7B90_15675</name>
</gene>
<name>A0A841TZ69_9BACL</name>
<dbReference type="GO" id="GO:0005886">
    <property type="term" value="C:plasma membrane"/>
    <property type="evidence" value="ECO:0007669"/>
    <property type="project" value="UniProtKB-SubCell"/>
</dbReference>
<evidence type="ECO:0000256" key="2">
    <source>
        <dbReference type="ARBA" id="ARBA00006683"/>
    </source>
</evidence>
<sequence>MESDMREYFKVLLRRSWFIALMAILFCGAAAAYHVMYSKPVYQASTKLIVNNIDRTNEDRSADFNQVNLSLLYLETYKEIIGTPAIMGKVAALHPEFGKTAKQLTEQVDVSTSAKSQVVTLSATDYSPEEASRLANAVAEVFKQEISKIMNVNNVTILSEAQPEEFSAPVSKGIVYKMAIAFVLSLMISIGAVFLWEYLDDTIKSEEDIAKHLRQPTLVVIRQMKRAEIKKDHRRSKKRSPGDSVSVGVNHQA</sequence>
<feature type="transmembrane region" description="Helical" evidence="8">
    <location>
        <begin position="174"/>
        <end position="196"/>
    </location>
</feature>
<comment type="subcellular location">
    <subcellularLocation>
        <location evidence="1">Cell membrane</location>
        <topology evidence="1">Multi-pass membrane protein</topology>
    </subcellularLocation>
</comment>
<keyword evidence="4 8" id="KW-0812">Transmembrane</keyword>
<dbReference type="PANTHER" id="PTHR32309:SF31">
    <property type="entry name" value="CAPSULAR EXOPOLYSACCHARIDE FAMILY"/>
    <property type="match status" value="1"/>
</dbReference>
<evidence type="ECO:0000256" key="8">
    <source>
        <dbReference type="SAM" id="Phobius"/>
    </source>
</evidence>
<evidence type="ECO:0000256" key="1">
    <source>
        <dbReference type="ARBA" id="ARBA00004651"/>
    </source>
</evidence>
<dbReference type="Pfam" id="PF02706">
    <property type="entry name" value="Wzz"/>
    <property type="match status" value="1"/>
</dbReference>
<comment type="similarity">
    <text evidence="2">Belongs to the CpsC/CapA family.</text>
</comment>
<accession>A0A841TZ69</accession>
<evidence type="ECO:0000256" key="7">
    <source>
        <dbReference type="SAM" id="MobiDB-lite"/>
    </source>
</evidence>
<comment type="caution">
    <text evidence="10">The sequence shown here is derived from an EMBL/GenBank/DDBJ whole genome shotgun (WGS) entry which is preliminary data.</text>
</comment>
<evidence type="ECO:0000256" key="6">
    <source>
        <dbReference type="ARBA" id="ARBA00023136"/>
    </source>
</evidence>
<dbReference type="RefSeq" id="WP_185136838.1">
    <property type="nucleotide sequence ID" value="NZ_BORM01000001.1"/>
</dbReference>
<evidence type="ECO:0000313" key="10">
    <source>
        <dbReference type="EMBL" id="MBB6692849.1"/>
    </source>
</evidence>
<evidence type="ECO:0000256" key="4">
    <source>
        <dbReference type="ARBA" id="ARBA00022692"/>
    </source>
</evidence>
<protein>
    <submittedName>
        <fullName evidence="10">Lipopolysaccharide biosynthesis protein</fullName>
    </submittedName>
</protein>
<evidence type="ECO:0000256" key="3">
    <source>
        <dbReference type="ARBA" id="ARBA00022475"/>
    </source>
</evidence>
<evidence type="ECO:0000313" key="11">
    <source>
        <dbReference type="Proteomes" id="UP000553776"/>
    </source>
</evidence>
<organism evidence="10 11">
    <name type="scientific">Cohnella xylanilytica</name>
    <dbReference type="NCBI Taxonomy" id="557555"/>
    <lineage>
        <taxon>Bacteria</taxon>
        <taxon>Bacillati</taxon>
        <taxon>Bacillota</taxon>
        <taxon>Bacilli</taxon>
        <taxon>Bacillales</taxon>
        <taxon>Paenibacillaceae</taxon>
        <taxon>Cohnella</taxon>
    </lineage>
</organism>
<keyword evidence="6 8" id="KW-0472">Membrane</keyword>
<evidence type="ECO:0000256" key="5">
    <source>
        <dbReference type="ARBA" id="ARBA00022989"/>
    </source>
</evidence>
<keyword evidence="11" id="KW-1185">Reference proteome</keyword>
<dbReference type="EMBL" id="JACJVR010000060">
    <property type="protein sequence ID" value="MBB6692849.1"/>
    <property type="molecule type" value="Genomic_DNA"/>
</dbReference>
<dbReference type="AlphaFoldDB" id="A0A841TZ69"/>
<feature type="region of interest" description="Disordered" evidence="7">
    <location>
        <begin position="228"/>
        <end position="253"/>
    </location>
</feature>
<proteinExistence type="inferred from homology"/>
<dbReference type="InterPro" id="IPR050445">
    <property type="entry name" value="Bact_polysacc_biosynth/exp"/>
</dbReference>
<dbReference type="PANTHER" id="PTHR32309">
    <property type="entry name" value="TYROSINE-PROTEIN KINASE"/>
    <property type="match status" value="1"/>
</dbReference>
<reference evidence="10 11" key="1">
    <citation type="submission" date="2020-08" db="EMBL/GenBank/DDBJ databases">
        <title>Cohnella phylogeny.</title>
        <authorList>
            <person name="Dunlap C."/>
        </authorList>
    </citation>
    <scope>NUCLEOTIDE SEQUENCE [LARGE SCALE GENOMIC DNA]</scope>
    <source>
        <strain evidence="10 11">DSM 25239</strain>
    </source>
</reference>
<feature type="domain" description="Polysaccharide chain length determinant N-terminal" evidence="9">
    <location>
        <begin position="4"/>
        <end position="91"/>
    </location>
</feature>
<keyword evidence="3" id="KW-1003">Cell membrane</keyword>
<dbReference type="Proteomes" id="UP000553776">
    <property type="component" value="Unassembled WGS sequence"/>
</dbReference>